<dbReference type="InterPro" id="IPR011935">
    <property type="entry name" value="CHP02231"/>
</dbReference>
<accession>A0A840FJL4</accession>
<dbReference type="Pfam" id="PF13598">
    <property type="entry name" value="DUF4139"/>
    <property type="match status" value="1"/>
</dbReference>
<dbReference type="PANTHER" id="PTHR31005">
    <property type="entry name" value="DUF4139 DOMAIN-CONTAINING PROTEIN"/>
    <property type="match status" value="1"/>
</dbReference>
<dbReference type="EMBL" id="JACIFZ010000001">
    <property type="protein sequence ID" value="MBB4220654.1"/>
    <property type="molecule type" value="Genomic_DNA"/>
</dbReference>
<protein>
    <submittedName>
        <fullName evidence="4">Uncharacterized protein (TIGR02231 family)</fullName>
    </submittedName>
</protein>
<keyword evidence="1" id="KW-0732">Signal</keyword>
<feature type="signal peptide" evidence="1">
    <location>
        <begin position="1"/>
        <end position="29"/>
    </location>
</feature>
<dbReference type="InterPro" id="IPR025554">
    <property type="entry name" value="DUF4140"/>
</dbReference>
<evidence type="ECO:0000259" key="2">
    <source>
        <dbReference type="Pfam" id="PF13598"/>
    </source>
</evidence>
<dbReference type="PANTHER" id="PTHR31005:SF8">
    <property type="entry name" value="DUF4139 DOMAIN-CONTAINING PROTEIN"/>
    <property type="match status" value="1"/>
</dbReference>
<evidence type="ECO:0000313" key="4">
    <source>
        <dbReference type="EMBL" id="MBB4220654.1"/>
    </source>
</evidence>
<evidence type="ECO:0000256" key="1">
    <source>
        <dbReference type="SAM" id="SignalP"/>
    </source>
</evidence>
<dbReference type="AlphaFoldDB" id="A0A840FJL4"/>
<dbReference type="RefSeq" id="WP_184636299.1">
    <property type="nucleotide sequence ID" value="NZ_JACIFZ010000001.1"/>
</dbReference>
<gene>
    <name evidence="4" type="ORF">GGD71_001401</name>
</gene>
<feature type="chain" id="PRO_5032578300" evidence="1">
    <location>
        <begin position="30"/>
        <end position="548"/>
    </location>
</feature>
<proteinExistence type="predicted"/>
<sequence>MKASTSALLRATAGAAVLLVLSLSAQGQATTQPATAAADSRITQVKVYPGSATVERVARVAAGARSVTFACLPAGLDVQSLQVSADASVRIGETSVLSEQRELSARCSTSPLDGRIRELEDQKAALQAENDALGMVTGYLKGLAGGGDAPGARAPMDARNLAAMTDAMRRTGQDSLLKQHQIQRRQAEIDRQLNPLLAERTRTQGNGGQVTAVTVTLAAGADADVKLSYQVNGPGWTPTYRALLDTTTRKVRIERQALVAQATGEDWRGVKLVLSTGQPRRETAGRLPTAWRIGIEPPPRPLAEMAYPAAPAAAMAPSPIMASKSMDSRERRTEPLFDVSVFDNSFATEFSVPQAIDVPSNGQRVTMALGQHEDTAKLAARTSPRVDASAFLVAELDQPAGVWPAGPMQLYRDGAFVGSGRWNAPTDARLTLSFGRDELVRVQAEPERDNQGTGGFAGSRAERKVQRAYMVENRHRTPITVQVLEAAPVSVDEKVRVASEFSPQPAELAWNKQPGLAMWQLDLAAGQTARVTADYTIGYPKDARLQMR</sequence>
<organism evidence="4 5">
    <name type="scientific">Variovorax guangxiensis</name>
    <dbReference type="NCBI Taxonomy" id="1775474"/>
    <lineage>
        <taxon>Bacteria</taxon>
        <taxon>Pseudomonadati</taxon>
        <taxon>Pseudomonadota</taxon>
        <taxon>Betaproteobacteria</taxon>
        <taxon>Burkholderiales</taxon>
        <taxon>Comamonadaceae</taxon>
        <taxon>Variovorax</taxon>
    </lineage>
</organism>
<dbReference type="Proteomes" id="UP000524450">
    <property type="component" value="Unassembled WGS sequence"/>
</dbReference>
<reference evidence="4 5" key="1">
    <citation type="submission" date="2020-08" db="EMBL/GenBank/DDBJ databases">
        <title>Genomic Encyclopedia of Type Strains, Phase IV (KMG-V): Genome sequencing to study the core and pangenomes of soil and plant-associated prokaryotes.</title>
        <authorList>
            <person name="Whitman W."/>
        </authorList>
    </citation>
    <scope>NUCLEOTIDE SEQUENCE [LARGE SCALE GENOMIC DNA]</scope>
    <source>
        <strain evidence="4 5">34/80</strain>
    </source>
</reference>
<feature type="domain" description="DUF4140" evidence="3">
    <location>
        <begin position="45"/>
        <end position="133"/>
    </location>
</feature>
<name>A0A840FJL4_9BURK</name>
<dbReference type="InterPro" id="IPR037291">
    <property type="entry name" value="DUF4139"/>
</dbReference>
<evidence type="ECO:0000259" key="3">
    <source>
        <dbReference type="Pfam" id="PF13600"/>
    </source>
</evidence>
<feature type="domain" description="DUF4139" evidence="2">
    <location>
        <begin position="225"/>
        <end position="541"/>
    </location>
</feature>
<comment type="caution">
    <text evidence="4">The sequence shown here is derived from an EMBL/GenBank/DDBJ whole genome shotgun (WGS) entry which is preliminary data.</text>
</comment>
<dbReference type="Pfam" id="PF13600">
    <property type="entry name" value="DUF4140"/>
    <property type="match status" value="1"/>
</dbReference>
<dbReference type="NCBIfam" id="TIGR02231">
    <property type="entry name" value="mucoidy inhibitor MuiA family protein"/>
    <property type="match status" value="1"/>
</dbReference>
<evidence type="ECO:0000313" key="5">
    <source>
        <dbReference type="Proteomes" id="UP000524450"/>
    </source>
</evidence>